<evidence type="ECO:0008006" key="5">
    <source>
        <dbReference type="Google" id="ProtNLM"/>
    </source>
</evidence>
<dbReference type="InterPro" id="IPR050357">
    <property type="entry name" value="Arrestin_domain-protein"/>
</dbReference>
<dbReference type="Pfam" id="PF02752">
    <property type="entry name" value="Arrestin_C"/>
    <property type="match status" value="1"/>
</dbReference>
<comment type="caution">
    <text evidence="3">The sequence shown here is derived from an EMBL/GenBank/DDBJ whole genome shotgun (WGS) entry which is preliminary data.</text>
</comment>
<evidence type="ECO:0000313" key="3">
    <source>
        <dbReference type="EMBL" id="KAK9762554.1"/>
    </source>
</evidence>
<dbReference type="Proteomes" id="UP001479436">
    <property type="component" value="Unassembled WGS sequence"/>
</dbReference>
<dbReference type="InterPro" id="IPR014752">
    <property type="entry name" value="Arrestin-like_C"/>
</dbReference>
<organism evidence="3 4">
    <name type="scientific">Basidiobolus ranarum</name>
    <dbReference type="NCBI Taxonomy" id="34480"/>
    <lineage>
        <taxon>Eukaryota</taxon>
        <taxon>Fungi</taxon>
        <taxon>Fungi incertae sedis</taxon>
        <taxon>Zoopagomycota</taxon>
        <taxon>Entomophthoromycotina</taxon>
        <taxon>Basidiobolomycetes</taxon>
        <taxon>Basidiobolales</taxon>
        <taxon>Basidiobolaceae</taxon>
        <taxon>Basidiobolus</taxon>
    </lineage>
</organism>
<evidence type="ECO:0000259" key="1">
    <source>
        <dbReference type="Pfam" id="PF00339"/>
    </source>
</evidence>
<dbReference type="SUPFAM" id="SSF81296">
    <property type="entry name" value="E set domains"/>
    <property type="match status" value="1"/>
</dbReference>
<sequence>MATLDILLPWEEVTVNGSCLESNGGLLEGNVLLTLTKHTKVSSISLRFLGLLDMFIESEGWVNNTIAQNSWNLFEAKDKPRILAPGCYRYPFTMQLPGNTPESVSCQTGIISYGFVATVERSLFSFNLVKKKGISIKRNVVSGKMELVDPVLSAGAARGKLEYFFNLSSGCFLPGQDIPINFRMVPDASLSLDTIKISLIEVRKFSLPSKGFEKQSVTEISSTSINNPVCKLGEFSHSVALPTNTRNLNSDCQTAPINIIHQIQCQVVLVDRVTQRRELINIQLPVVIVSNTLKDPFDSLPIYVQPPPYTMGLPPYYEASLTA</sequence>
<name>A0ABR2WM21_9FUNG</name>
<feature type="domain" description="Arrestin-like N-terminal" evidence="1">
    <location>
        <begin position="70"/>
        <end position="136"/>
    </location>
</feature>
<dbReference type="EMBL" id="JASJQH010000914">
    <property type="protein sequence ID" value="KAK9762554.1"/>
    <property type="molecule type" value="Genomic_DNA"/>
</dbReference>
<dbReference type="InterPro" id="IPR011021">
    <property type="entry name" value="Arrestin-like_N"/>
</dbReference>
<protein>
    <recommendedName>
        <fullName evidence="5">Arrestin C-terminal-like domain-containing protein</fullName>
    </recommendedName>
</protein>
<evidence type="ECO:0000313" key="4">
    <source>
        <dbReference type="Proteomes" id="UP001479436"/>
    </source>
</evidence>
<reference evidence="3 4" key="1">
    <citation type="submission" date="2023-04" db="EMBL/GenBank/DDBJ databases">
        <title>Genome of Basidiobolus ranarum AG-B5.</title>
        <authorList>
            <person name="Stajich J.E."/>
            <person name="Carter-House D."/>
            <person name="Gryganskyi A."/>
        </authorList>
    </citation>
    <scope>NUCLEOTIDE SEQUENCE [LARGE SCALE GENOMIC DNA]</scope>
    <source>
        <strain evidence="3 4">AG-B5</strain>
    </source>
</reference>
<proteinExistence type="predicted"/>
<dbReference type="Gene3D" id="2.60.40.640">
    <property type="match status" value="1"/>
</dbReference>
<gene>
    <name evidence="3" type="ORF">K7432_011605</name>
</gene>
<dbReference type="PANTHER" id="PTHR11188">
    <property type="entry name" value="ARRESTIN DOMAIN CONTAINING PROTEIN"/>
    <property type="match status" value="1"/>
</dbReference>
<feature type="domain" description="Arrestin C-terminal-like" evidence="2">
    <location>
        <begin position="158"/>
        <end position="291"/>
    </location>
</feature>
<dbReference type="PANTHER" id="PTHR11188:SF17">
    <property type="entry name" value="FI21816P1"/>
    <property type="match status" value="1"/>
</dbReference>
<accession>A0ABR2WM21</accession>
<evidence type="ECO:0000259" key="2">
    <source>
        <dbReference type="Pfam" id="PF02752"/>
    </source>
</evidence>
<keyword evidence="4" id="KW-1185">Reference proteome</keyword>
<dbReference type="Pfam" id="PF00339">
    <property type="entry name" value="Arrestin_N"/>
    <property type="match status" value="1"/>
</dbReference>
<dbReference type="InterPro" id="IPR011022">
    <property type="entry name" value="Arrestin_C-like"/>
</dbReference>
<dbReference type="InterPro" id="IPR014756">
    <property type="entry name" value="Ig_E-set"/>
</dbReference>